<protein>
    <recommendedName>
        <fullName evidence="1">NmrA-like domain-containing protein</fullName>
    </recommendedName>
</protein>
<accession>A0ABY6HSV6</accession>
<dbReference type="Gene3D" id="3.90.25.10">
    <property type="entry name" value="UDP-galactose 4-epimerase, domain 1"/>
    <property type="match status" value="1"/>
</dbReference>
<dbReference type="InterPro" id="IPR036291">
    <property type="entry name" value="NAD(P)-bd_dom_sf"/>
</dbReference>
<sequence>MVKILVTGVLGNVGREVFKYLQQYSDPNTEIIVADYDEKKVRSEFGKEINFRKLDYYDPSSFLTCTQGITKLFLMRPPAIANIRKLMAPFIKHAKNAGVKHVVFLSIIGVNPLVPHWHVEKYIKRYKIPFTMLRCGFFMQNLNTTHQLVIQKEHDLLIPAGNGKTAFIDARDIGETAAIVLTKDKYIAQTPNLTGSVALDYYEVAKKMTNILGFPIKYSEPSPKVFNKKMLTYGFDQKFIRIVKLLYWNVRAGHAKDVYIDLAQILNRNPRTMDDYINEYRNYWI</sequence>
<keyword evidence="3" id="KW-1185">Reference proteome</keyword>
<name>A0ABY6HSV6_9ARCH</name>
<dbReference type="EMBL" id="CP104013">
    <property type="protein sequence ID" value="UYP45554.1"/>
    <property type="molecule type" value="Genomic_DNA"/>
</dbReference>
<dbReference type="Pfam" id="PF05368">
    <property type="entry name" value="NmrA"/>
    <property type="match status" value="1"/>
</dbReference>
<feature type="domain" description="NmrA-like" evidence="1">
    <location>
        <begin position="3"/>
        <end position="239"/>
    </location>
</feature>
<dbReference type="SUPFAM" id="SSF51735">
    <property type="entry name" value="NAD(P)-binding Rossmann-fold domains"/>
    <property type="match status" value="1"/>
</dbReference>
<dbReference type="InterPro" id="IPR008030">
    <property type="entry name" value="NmrA-like"/>
</dbReference>
<proteinExistence type="predicted"/>
<dbReference type="PANTHER" id="PTHR43162:SF1">
    <property type="entry name" value="PRESTALK A DIFFERENTIATION PROTEIN A"/>
    <property type="match status" value="1"/>
</dbReference>
<dbReference type="PANTHER" id="PTHR43162">
    <property type="match status" value="1"/>
</dbReference>
<dbReference type="Gene3D" id="3.40.50.720">
    <property type="entry name" value="NAD(P)-binding Rossmann-like Domain"/>
    <property type="match status" value="1"/>
</dbReference>
<evidence type="ECO:0000313" key="2">
    <source>
        <dbReference type="EMBL" id="UYP45554.1"/>
    </source>
</evidence>
<evidence type="ECO:0000259" key="1">
    <source>
        <dbReference type="Pfam" id="PF05368"/>
    </source>
</evidence>
<gene>
    <name evidence="2" type="ORF">NEF87_001839</name>
</gene>
<reference evidence="2" key="1">
    <citation type="submission" date="2022-09" db="EMBL/GenBank/DDBJ databases">
        <title>Actin cytoskeleton and complex cell architecture in an #Asgard archaeon.</title>
        <authorList>
            <person name="Ponce Toledo R.I."/>
            <person name="Schleper C."/>
            <person name="Rodrigues Oliveira T."/>
            <person name="Wollweber F."/>
            <person name="Xu J."/>
            <person name="Rittmann S."/>
            <person name="Klingl A."/>
            <person name="Pilhofer M."/>
        </authorList>
    </citation>
    <scope>NUCLEOTIDE SEQUENCE</scope>
    <source>
        <strain evidence="2">B-35</strain>
    </source>
</reference>
<dbReference type="InterPro" id="IPR051604">
    <property type="entry name" value="Ergot_Alk_Oxidoreductase"/>
</dbReference>
<dbReference type="Proteomes" id="UP001208689">
    <property type="component" value="Chromosome"/>
</dbReference>
<evidence type="ECO:0000313" key="3">
    <source>
        <dbReference type="Proteomes" id="UP001208689"/>
    </source>
</evidence>
<organism evidence="2 3">
    <name type="scientific">Candidatus Lokiarchaeum ossiferum</name>
    <dbReference type="NCBI Taxonomy" id="2951803"/>
    <lineage>
        <taxon>Archaea</taxon>
        <taxon>Promethearchaeati</taxon>
        <taxon>Promethearchaeota</taxon>
        <taxon>Promethearchaeia</taxon>
        <taxon>Promethearchaeales</taxon>
        <taxon>Promethearchaeaceae</taxon>
        <taxon>Candidatus Lokiarchaeum</taxon>
    </lineage>
</organism>